<protein>
    <submittedName>
        <fullName evidence="2">Uncharacterized protein</fullName>
    </submittedName>
</protein>
<dbReference type="Proteomes" id="UP000887580">
    <property type="component" value="Unplaced"/>
</dbReference>
<evidence type="ECO:0000313" key="1">
    <source>
        <dbReference type="Proteomes" id="UP000887580"/>
    </source>
</evidence>
<evidence type="ECO:0000313" key="2">
    <source>
        <dbReference type="WBParaSite" id="PS1159_v2.g12329.t1"/>
    </source>
</evidence>
<organism evidence="1 2">
    <name type="scientific">Panagrolaimus sp. PS1159</name>
    <dbReference type="NCBI Taxonomy" id="55785"/>
    <lineage>
        <taxon>Eukaryota</taxon>
        <taxon>Metazoa</taxon>
        <taxon>Ecdysozoa</taxon>
        <taxon>Nematoda</taxon>
        <taxon>Chromadorea</taxon>
        <taxon>Rhabditida</taxon>
        <taxon>Tylenchina</taxon>
        <taxon>Panagrolaimomorpha</taxon>
        <taxon>Panagrolaimoidea</taxon>
        <taxon>Panagrolaimidae</taxon>
        <taxon>Panagrolaimus</taxon>
    </lineage>
</organism>
<proteinExistence type="predicted"/>
<dbReference type="WBParaSite" id="PS1159_v2.g12329.t1">
    <property type="protein sequence ID" value="PS1159_v2.g12329.t1"/>
    <property type="gene ID" value="PS1159_v2.g12329"/>
</dbReference>
<sequence>MLSRRMSLKTPSTSVNGNRQHRAVSRLFSGVSHGGSEKVTRKSSVPSAVLFSAPLISATVGDKKFGEQVSFFNVEKFWLFLRF</sequence>
<accession>A0AC35F231</accession>
<name>A0AC35F231_9BILA</name>
<reference evidence="2" key="1">
    <citation type="submission" date="2022-11" db="UniProtKB">
        <authorList>
            <consortium name="WormBaseParasite"/>
        </authorList>
    </citation>
    <scope>IDENTIFICATION</scope>
</reference>